<dbReference type="InParanoid" id="A0A158NU48"/>
<evidence type="ECO:0000256" key="6">
    <source>
        <dbReference type="PROSITE-ProRule" id="PRU00176"/>
    </source>
</evidence>
<evidence type="ECO:0000256" key="4">
    <source>
        <dbReference type="ARBA" id="ARBA00022884"/>
    </source>
</evidence>
<accession>A0A158NU48</accession>
<protein>
    <recommendedName>
        <fullName evidence="2">RNA-binding region-containing protein 3</fullName>
    </recommendedName>
</protein>
<dbReference type="SUPFAM" id="SSF54928">
    <property type="entry name" value="RNA-binding domain, RBD"/>
    <property type="match status" value="2"/>
</dbReference>
<organism evidence="9 10">
    <name type="scientific">Atta cephalotes</name>
    <name type="common">Leafcutter ant</name>
    <dbReference type="NCBI Taxonomy" id="12957"/>
    <lineage>
        <taxon>Eukaryota</taxon>
        <taxon>Metazoa</taxon>
        <taxon>Ecdysozoa</taxon>
        <taxon>Arthropoda</taxon>
        <taxon>Hexapoda</taxon>
        <taxon>Insecta</taxon>
        <taxon>Pterygota</taxon>
        <taxon>Neoptera</taxon>
        <taxon>Endopterygota</taxon>
        <taxon>Hymenoptera</taxon>
        <taxon>Apocrita</taxon>
        <taxon>Aculeata</taxon>
        <taxon>Formicoidea</taxon>
        <taxon>Formicidae</taxon>
        <taxon>Myrmicinae</taxon>
        <taxon>Atta</taxon>
    </lineage>
</organism>
<proteinExistence type="predicted"/>
<evidence type="ECO:0000259" key="8">
    <source>
        <dbReference type="PROSITE" id="PS50102"/>
    </source>
</evidence>
<dbReference type="InterPro" id="IPR045164">
    <property type="entry name" value="RBM41/RNPC3"/>
</dbReference>
<dbReference type="EMBL" id="ADTU01026217">
    <property type="status" value="NOT_ANNOTATED_CDS"/>
    <property type="molecule type" value="Genomic_DNA"/>
</dbReference>
<dbReference type="SMART" id="SM00360">
    <property type="entry name" value="RRM"/>
    <property type="match status" value="1"/>
</dbReference>
<reference evidence="10" key="1">
    <citation type="journal article" date="2011" name="PLoS Genet.">
        <title>The genome sequence of the leaf-cutter ant Atta cephalotes reveals insights into its obligate symbiotic lifestyle.</title>
        <authorList>
            <person name="Suen G."/>
            <person name="Teiling C."/>
            <person name="Li L."/>
            <person name="Holt C."/>
            <person name="Abouheif E."/>
            <person name="Bornberg-Bauer E."/>
            <person name="Bouffard P."/>
            <person name="Caldera E.J."/>
            <person name="Cash E."/>
            <person name="Cavanaugh A."/>
            <person name="Denas O."/>
            <person name="Elhaik E."/>
            <person name="Fave M.J."/>
            <person name="Gadau J."/>
            <person name="Gibson J.D."/>
            <person name="Graur D."/>
            <person name="Grubbs K.J."/>
            <person name="Hagen D.E."/>
            <person name="Harkins T.T."/>
            <person name="Helmkampf M."/>
            <person name="Hu H."/>
            <person name="Johnson B.R."/>
            <person name="Kim J."/>
            <person name="Marsh S.E."/>
            <person name="Moeller J.A."/>
            <person name="Munoz-Torres M.C."/>
            <person name="Murphy M.C."/>
            <person name="Naughton M.C."/>
            <person name="Nigam S."/>
            <person name="Overson R."/>
            <person name="Rajakumar R."/>
            <person name="Reese J.T."/>
            <person name="Scott J.J."/>
            <person name="Smith C.R."/>
            <person name="Tao S."/>
            <person name="Tsutsui N.D."/>
            <person name="Viljakainen L."/>
            <person name="Wissler L."/>
            <person name="Yandell M.D."/>
            <person name="Zimmer F."/>
            <person name="Taylor J."/>
            <person name="Slater S.C."/>
            <person name="Clifton S.W."/>
            <person name="Warren W.C."/>
            <person name="Elsik C.G."/>
            <person name="Smith C.D."/>
            <person name="Weinstock G.M."/>
            <person name="Gerardo N.M."/>
            <person name="Currie C.R."/>
        </authorList>
    </citation>
    <scope>NUCLEOTIDE SEQUENCE [LARGE SCALE GENOMIC DNA]</scope>
</reference>
<evidence type="ECO:0000256" key="1">
    <source>
        <dbReference type="ARBA" id="ARBA00004123"/>
    </source>
</evidence>
<dbReference type="OrthoDB" id="448399at2759"/>
<dbReference type="FunCoup" id="A0A158NU48">
    <property type="interactions" value="890"/>
</dbReference>
<dbReference type="InterPro" id="IPR035979">
    <property type="entry name" value="RBD_domain_sf"/>
</dbReference>
<dbReference type="KEGG" id="acep:105624306"/>
<feature type="region of interest" description="Disordered" evidence="7">
    <location>
        <begin position="284"/>
        <end position="319"/>
    </location>
</feature>
<dbReference type="CDD" id="cd12239">
    <property type="entry name" value="RRM2_RBM40_like"/>
    <property type="match status" value="1"/>
</dbReference>
<dbReference type="GO" id="GO:0000398">
    <property type="term" value="P:mRNA splicing, via spliceosome"/>
    <property type="evidence" value="ECO:0007669"/>
    <property type="project" value="TreeGrafter"/>
</dbReference>
<evidence type="ECO:0000256" key="5">
    <source>
        <dbReference type="ARBA" id="ARBA00023242"/>
    </source>
</evidence>
<dbReference type="EnsemblMetazoa" id="XM_012205666.1">
    <property type="protein sequence ID" value="XP_012061056.1"/>
    <property type="gene ID" value="LOC105624306"/>
</dbReference>
<dbReference type="PROSITE" id="PS50102">
    <property type="entry name" value="RRM"/>
    <property type="match status" value="2"/>
</dbReference>
<sequence length="537" mass="62364">METVSKSVSKSVQAFLRKLNNWTMNYEFNQPPPPNIRYKYMTSTKMEKCIHTSHYEWLRSEPIRTWYKKIAGFERDSSINVARFTVCDTLRILHLPPQLSDDRRDALLQRYGATKTKTIRPSSKYTITFAKFLSQQFAAEALLRLHQLNVRGQYLSVEYAKKSIPTELSEQGIQHKILVNSDMKMETVSKSDVQAFLRKLNNWTMNYEFSQPPPPNIRYKYMTPTKSTVARIAIQLLTQPAFYTQVLHLMNKMNLPPPFEELEMEFPMLREVYNMEKYKDIFPERVNEEGSEEEESELESDGEGNTRPLEVIPVKRKRPQSTKRIKIPKFVNPAKHIVIPSSTQKVLKPEDMFESIQRGETKNLKIELKTLDKSLETTYGNRDSTVTIDGGFGLIFPANKTIEDAKNSEENAEMPKNKFITSEELATNKISANDQRLLPVFKNYHPGKPSNRLYIKNLTKQVEMKDLHYIYERYVIAGLKDAENKYDVRLMQEGRMKGQAFITLQNTVQAKMALEETNGYILKDKPMVVQFAKTSKS</sequence>
<dbReference type="STRING" id="12957.A0A158NU48"/>
<dbReference type="InterPro" id="IPR012677">
    <property type="entry name" value="Nucleotide-bd_a/b_plait_sf"/>
</dbReference>
<evidence type="ECO:0000256" key="2">
    <source>
        <dbReference type="ARBA" id="ARBA00020364"/>
    </source>
</evidence>
<dbReference type="Gene3D" id="3.30.70.330">
    <property type="match status" value="2"/>
</dbReference>
<gene>
    <name evidence="9" type="primary">105624306</name>
</gene>
<dbReference type="GO" id="GO:0097157">
    <property type="term" value="F:pre-mRNA intronic binding"/>
    <property type="evidence" value="ECO:0007669"/>
    <property type="project" value="TreeGrafter"/>
</dbReference>
<feature type="domain" description="RRM" evidence="8">
    <location>
        <begin position="451"/>
        <end position="534"/>
    </location>
</feature>
<dbReference type="InterPro" id="IPR034147">
    <property type="entry name" value="RBM40_RRM1"/>
</dbReference>
<comment type="subcellular location">
    <subcellularLocation>
        <location evidence="1">Nucleus</location>
    </subcellularLocation>
</comment>
<dbReference type="GO" id="GO:0030626">
    <property type="term" value="F:U12 snRNA binding"/>
    <property type="evidence" value="ECO:0007669"/>
    <property type="project" value="TreeGrafter"/>
</dbReference>
<keyword evidence="3" id="KW-0677">Repeat</keyword>
<dbReference type="InterPro" id="IPR000504">
    <property type="entry name" value="RRM_dom"/>
</dbReference>
<dbReference type="Proteomes" id="UP000005205">
    <property type="component" value="Unassembled WGS sequence"/>
</dbReference>
<dbReference type="CDD" id="cd12238">
    <property type="entry name" value="RRM1_RBM40_like"/>
    <property type="match status" value="1"/>
</dbReference>
<keyword evidence="10" id="KW-1185">Reference proteome</keyword>
<dbReference type="Pfam" id="PF00076">
    <property type="entry name" value="RRM_1"/>
    <property type="match status" value="1"/>
</dbReference>
<evidence type="ECO:0000256" key="3">
    <source>
        <dbReference type="ARBA" id="ARBA00022737"/>
    </source>
</evidence>
<evidence type="ECO:0000313" key="10">
    <source>
        <dbReference type="Proteomes" id="UP000005205"/>
    </source>
</evidence>
<dbReference type="AlphaFoldDB" id="A0A158NU48"/>
<feature type="domain" description="RRM" evidence="8">
    <location>
        <begin position="88"/>
        <end position="162"/>
    </location>
</feature>
<keyword evidence="4 6" id="KW-0694">RNA-binding</keyword>
<dbReference type="Gene3D" id="6.10.250.610">
    <property type="match status" value="1"/>
</dbReference>
<dbReference type="PANTHER" id="PTHR16105:SF0">
    <property type="entry name" value="RNA-BINDING REGION-CONTAINING PROTEIN 3"/>
    <property type="match status" value="1"/>
</dbReference>
<dbReference type="FunFam" id="3.30.70.330:FF:000207">
    <property type="entry name" value="RNA-binding region (RNP1, RRM)-containing 3"/>
    <property type="match status" value="1"/>
</dbReference>
<evidence type="ECO:0000313" key="9">
    <source>
        <dbReference type="EnsemblMetazoa" id="XP_012061056.1"/>
    </source>
</evidence>
<dbReference type="PANTHER" id="PTHR16105">
    <property type="entry name" value="RNA-BINDING REGION-CONTAINING PROTEIN 3"/>
    <property type="match status" value="1"/>
</dbReference>
<name>A0A158NU48_ATTCE</name>
<dbReference type="GO" id="GO:0005689">
    <property type="term" value="C:U12-type spliceosomal complex"/>
    <property type="evidence" value="ECO:0007669"/>
    <property type="project" value="TreeGrafter"/>
</dbReference>
<feature type="compositionally biased region" description="Acidic residues" evidence="7">
    <location>
        <begin position="289"/>
        <end position="302"/>
    </location>
</feature>
<reference evidence="9" key="2">
    <citation type="submission" date="2016-04" db="UniProtKB">
        <authorList>
            <consortium name="EnsemblMetazoa"/>
        </authorList>
    </citation>
    <scope>IDENTIFICATION</scope>
</reference>
<keyword evidence="5" id="KW-0539">Nucleus</keyword>
<evidence type="ECO:0000256" key="7">
    <source>
        <dbReference type="SAM" id="MobiDB-lite"/>
    </source>
</evidence>